<proteinExistence type="predicted"/>
<name>A0AAU8GXI1_9BACT</name>
<dbReference type="RefSeq" id="WP_353683651.1">
    <property type="nucleotide sequence ID" value="NZ_CP144373.1"/>
</dbReference>
<accession>A0AAU8GXI1</accession>
<organism evidence="1">
    <name type="scientific">Thermodesulfovibrio autotrophicus</name>
    <dbReference type="NCBI Taxonomy" id="3118333"/>
    <lineage>
        <taxon>Bacteria</taxon>
        <taxon>Pseudomonadati</taxon>
        <taxon>Nitrospirota</taxon>
        <taxon>Thermodesulfovibrionia</taxon>
        <taxon>Thermodesulfovibrionales</taxon>
        <taxon>Thermodesulfovibrionaceae</taxon>
        <taxon>Thermodesulfovibrio</taxon>
    </lineage>
</organism>
<reference evidence="1" key="1">
    <citation type="submission" date="2024-01" db="EMBL/GenBank/DDBJ databases">
        <title>The first autotrophic representatives of the genus Thermodesulfovibrio.</title>
        <authorList>
            <person name="Maltseva A.I."/>
            <person name="Elcheninov A.G."/>
            <person name="Kublanov I.V."/>
            <person name="Lebedinsky A.V."/>
            <person name="Frolov E.N."/>
        </authorList>
    </citation>
    <scope>NUCLEOTIDE SEQUENCE</scope>
    <source>
        <strain evidence="1">3907-1M</strain>
    </source>
</reference>
<dbReference type="AlphaFoldDB" id="A0AAU8GXI1"/>
<sequence length="48" mass="5597">MERDDLMLIKELGGYSKMKTVEISQKLGNTQTPFIINFGTDRWVYSLE</sequence>
<gene>
    <name evidence="1" type="ORF">V4D30_07150</name>
</gene>
<dbReference type="KEGG" id="taut:V4D30_07150"/>
<protein>
    <submittedName>
        <fullName evidence="1">Uncharacterized protein</fullName>
    </submittedName>
</protein>
<dbReference type="EMBL" id="CP144373">
    <property type="protein sequence ID" value="XCH46112.1"/>
    <property type="molecule type" value="Genomic_DNA"/>
</dbReference>
<evidence type="ECO:0000313" key="1">
    <source>
        <dbReference type="EMBL" id="XCH46112.1"/>
    </source>
</evidence>